<sequence>MLSLPVGAEAQATELLSCTATAVRAVLPTRMASRLTGGVRAGHLALTSELSGLRARREPAVAVPEVRPAAAVEAVAAEVG</sequence>
<gene>
    <name evidence="1" type="ORF">GCM10023346_03390</name>
</gene>
<comment type="caution">
    <text evidence="1">The sequence shown here is derived from an EMBL/GenBank/DDBJ whole genome shotgun (WGS) entry which is preliminary data.</text>
</comment>
<reference evidence="2" key="1">
    <citation type="journal article" date="2019" name="Int. J. Syst. Evol. Microbiol.">
        <title>The Global Catalogue of Microorganisms (GCM) 10K type strain sequencing project: providing services to taxonomists for standard genome sequencing and annotation.</title>
        <authorList>
            <consortium name="The Broad Institute Genomics Platform"/>
            <consortium name="The Broad Institute Genome Sequencing Center for Infectious Disease"/>
            <person name="Wu L."/>
            <person name="Ma J."/>
        </authorList>
    </citation>
    <scope>NUCLEOTIDE SEQUENCE [LARGE SCALE GENOMIC DNA]</scope>
    <source>
        <strain evidence="2">JCM 18514</strain>
    </source>
</reference>
<proteinExistence type="predicted"/>
<accession>A0ABP9S0B5</accession>
<evidence type="ECO:0000313" key="2">
    <source>
        <dbReference type="Proteomes" id="UP001500200"/>
    </source>
</evidence>
<protein>
    <submittedName>
        <fullName evidence="1">Uncharacterized protein</fullName>
    </submittedName>
</protein>
<dbReference type="Proteomes" id="UP001500200">
    <property type="component" value="Unassembled WGS sequence"/>
</dbReference>
<keyword evidence="2" id="KW-1185">Reference proteome</keyword>
<name>A0ABP9S0B5_9MICC</name>
<dbReference type="EMBL" id="BAABKK010000003">
    <property type="protein sequence ID" value="GAA5189277.1"/>
    <property type="molecule type" value="Genomic_DNA"/>
</dbReference>
<organism evidence="1 2">
    <name type="scientific">Arthrobacter gyeryongensis</name>
    <dbReference type="NCBI Taxonomy" id="1650592"/>
    <lineage>
        <taxon>Bacteria</taxon>
        <taxon>Bacillati</taxon>
        <taxon>Actinomycetota</taxon>
        <taxon>Actinomycetes</taxon>
        <taxon>Micrococcales</taxon>
        <taxon>Micrococcaceae</taxon>
        <taxon>Arthrobacter</taxon>
    </lineage>
</organism>
<evidence type="ECO:0000313" key="1">
    <source>
        <dbReference type="EMBL" id="GAA5189277.1"/>
    </source>
</evidence>